<dbReference type="GeneTree" id="ENSGT00950000182943"/>
<keyword evidence="6" id="KW-1185">Reference proteome</keyword>
<dbReference type="STRING" id="9305.ENSSHAP00000012339"/>
<dbReference type="InterPro" id="IPR003297">
    <property type="entry name" value="IL-1RA/IL-36"/>
</dbReference>
<organism evidence="5 6">
    <name type="scientific">Sarcophilus harrisii</name>
    <name type="common">Tasmanian devil</name>
    <name type="synonym">Sarcophilus laniarius</name>
    <dbReference type="NCBI Taxonomy" id="9305"/>
    <lineage>
        <taxon>Eukaryota</taxon>
        <taxon>Metazoa</taxon>
        <taxon>Chordata</taxon>
        <taxon>Craniata</taxon>
        <taxon>Vertebrata</taxon>
        <taxon>Euteleostomi</taxon>
        <taxon>Mammalia</taxon>
        <taxon>Metatheria</taxon>
        <taxon>Dasyuromorphia</taxon>
        <taxon>Dasyuridae</taxon>
        <taxon>Sarcophilus</taxon>
    </lineage>
</organism>
<dbReference type="PRINTS" id="PR00264">
    <property type="entry name" value="INTERLEUKIN1"/>
</dbReference>
<dbReference type="GO" id="GO:0071222">
    <property type="term" value="P:cellular response to lipopolysaccharide"/>
    <property type="evidence" value="ECO:0007669"/>
    <property type="project" value="TreeGrafter"/>
</dbReference>
<dbReference type="GO" id="GO:0005125">
    <property type="term" value="F:cytokine activity"/>
    <property type="evidence" value="ECO:0007669"/>
    <property type="project" value="UniProtKB-UniRule"/>
</dbReference>
<dbReference type="Gene3D" id="2.80.10.50">
    <property type="match status" value="1"/>
</dbReference>
<dbReference type="eggNOG" id="ENOG502SRSC">
    <property type="taxonomic scope" value="Eukaryota"/>
</dbReference>
<dbReference type="InterPro" id="IPR000975">
    <property type="entry name" value="IL-1_fam"/>
</dbReference>
<dbReference type="AlphaFoldDB" id="G3WA84"/>
<protein>
    <recommendedName>
        <fullName evidence="4">Interleukin-1</fullName>
    </recommendedName>
</protein>
<accession>G3WA84</accession>
<name>G3WA84_SARHA</name>
<evidence type="ECO:0000256" key="1">
    <source>
        <dbReference type="ARBA" id="ARBA00004613"/>
    </source>
</evidence>
<comment type="similarity">
    <text evidence="2 4">Belongs to the IL-1 family.</text>
</comment>
<comment type="subcellular location">
    <subcellularLocation>
        <location evidence="1 4">Secreted</location>
    </subcellularLocation>
</comment>
<dbReference type="InParanoid" id="G3WA84"/>
<dbReference type="PANTHER" id="PTHR10078:SF32">
    <property type="entry name" value="INTERLEUKIN-36 RECEPTOR ANTAGONIST PROTEIN"/>
    <property type="match status" value="1"/>
</dbReference>
<reference evidence="5" key="2">
    <citation type="submission" date="2025-08" db="UniProtKB">
        <authorList>
            <consortium name="Ensembl"/>
        </authorList>
    </citation>
    <scope>IDENTIFICATION</scope>
</reference>
<dbReference type="Ensembl" id="ENSSHAT00000012439.2">
    <property type="protein sequence ID" value="ENSSHAP00000012339.2"/>
    <property type="gene ID" value="ENSSHAG00000010571.2"/>
</dbReference>
<dbReference type="HOGENOM" id="CLU_095373_2_1_1"/>
<dbReference type="FunCoup" id="G3WA84">
    <property type="interactions" value="346"/>
</dbReference>
<dbReference type="GO" id="GO:0005615">
    <property type="term" value="C:extracellular space"/>
    <property type="evidence" value="ECO:0007669"/>
    <property type="project" value="InterPro"/>
</dbReference>
<sequence>SPNLNKLLCFRMKDTARKSIYVQNDQHHDRLMYVYDEISMVPSWNLDAKQFPIILGIKRGYLCLSVGIDQQPFLQIEEKNIMDLYHSKEESKNFTFYMRNPGVIFKLESAMYPGWFICSSLEDNKPITLTNHPEEVESVITDLYFQPCYKVRLPLAAHWRDGSV</sequence>
<dbReference type="FunFam" id="2.80.10.50:FF:000013">
    <property type="entry name" value="Interleukin-1"/>
    <property type="match status" value="1"/>
</dbReference>
<dbReference type="GO" id="GO:0005149">
    <property type="term" value="F:interleukin-1 receptor binding"/>
    <property type="evidence" value="ECO:0007669"/>
    <property type="project" value="UniProtKB-UniRule"/>
</dbReference>
<proteinExistence type="inferred from homology"/>
<dbReference type="PRINTS" id="PR01360">
    <property type="entry name" value="INTRLEUKIN1X"/>
</dbReference>
<dbReference type="InterPro" id="IPR008996">
    <property type="entry name" value="IL1/FGF"/>
</dbReference>
<reference evidence="5" key="3">
    <citation type="submission" date="2025-09" db="UniProtKB">
        <authorList>
            <consortium name="Ensembl"/>
        </authorList>
    </citation>
    <scope>IDENTIFICATION</scope>
</reference>
<evidence type="ECO:0000256" key="2">
    <source>
        <dbReference type="ARBA" id="ARBA00010448"/>
    </source>
</evidence>
<dbReference type="PANTHER" id="PTHR10078">
    <property type="entry name" value="INTERLEUKIN-1 FAMILY MEMBER"/>
    <property type="match status" value="1"/>
</dbReference>
<dbReference type="Pfam" id="PF00340">
    <property type="entry name" value="IL1"/>
    <property type="match status" value="1"/>
</dbReference>
<reference evidence="5 6" key="1">
    <citation type="journal article" date="2011" name="Proc. Natl. Acad. Sci. U.S.A.">
        <title>Genetic diversity and population structure of the endangered marsupial Sarcophilus harrisii (Tasmanian devil).</title>
        <authorList>
            <person name="Miller W."/>
            <person name="Hayes V.M."/>
            <person name="Ratan A."/>
            <person name="Petersen D.C."/>
            <person name="Wittekindt N.E."/>
            <person name="Miller J."/>
            <person name="Walenz B."/>
            <person name="Knight J."/>
            <person name="Qi J."/>
            <person name="Zhao F."/>
            <person name="Wang Q."/>
            <person name="Bedoya-Reina O.C."/>
            <person name="Katiyar N."/>
            <person name="Tomsho L.P."/>
            <person name="Kasson L.M."/>
            <person name="Hardie R.A."/>
            <person name="Woodbridge P."/>
            <person name="Tindall E.A."/>
            <person name="Bertelsen M.F."/>
            <person name="Dixon D."/>
            <person name="Pyecroft S."/>
            <person name="Helgen K.M."/>
            <person name="Lesk A.M."/>
            <person name="Pringle T.H."/>
            <person name="Patterson N."/>
            <person name="Zhang Y."/>
            <person name="Kreiss A."/>
            <person name="Woods G.M."/>
            <person name="Jones M.E."/>
            <person name="Schuster S.C."/>
        </authorList>
    </citation>
    <scope>NUCLEOTIDE SEQUENCE [LARGE SCALE GENOMIC DNA]</scope>
</reference>
<evidence type="ECO:0000313" key="6">
    <source>
        <dbReference type="Proteomes" id="UP000007648"/>
    </source>
</evidence>
<dbReference type="SUPFAM" id="SSF50353">
    <property type="entry name" value="Cytokine"/>
    <property type="match status" value="1"/>
</dbReference>
<dbReference type="Proteomes" id="UP000007648">
    <property type="component" value="Unassembled WGS sequence"/>
</dbReference>
<evidence type="ECO:0000256" key="4">
    <source>
        <dbReference type="RuleBase" id="RU003753"/>
    </source>
</evidence>
<evidence type="ECO:0000256" key="3">
    <source>
        <dbReference type="ARBA" id="ARBA00022525"/>
    </source>
</evidence>
<evidence type="ECO:0000313" key="5">
    <source>
        <dbReference type="Ensembl" id="ENSSHAP00000012339.2"/>
    </source>
</evidence>
<dbReference type="GO" id="GO:0002437">
    <property type="term" value="P:inflammatory response to antigenic stimulus"/>
    <property type="evidence" value="ECO:0007669"/>
    <property type="project" value="TreeGrafter"/>
</dbReference>
<dbReference type="SMART" id="SM00125">
    <property type="entry name" value="IL1"/>
    <property type="match status" value="1"/>
</dbReference>
<keyword evidence="3 4" id="KW-0964">Secreted</keyword>